<dbReference type="GO" id="GO:0046872">
    <property type="term" value="F:metal ion binding"/>
    <property type="evidence" value="ECO:0007669"/>
    <property type="project" value="UniProtKB-KW"/>
</dbReference>
<reference evidence="7 8" key="1">
    <citation type="submission" date="2018-09" db="EMBL/GenBank/DDBJ databases">
        <title>Hymenobacter medium sp. nov., isolated from R2A medium.</title>
        <authorList>
            <person name="Yingchao G."/>
        </authorList>
    </citation>
    <scope>NUCLEOTIDE SEQUENCE [LARGE SCALE GENOMIC DNA]</scope>
    <source>
        <strain evidence="8">sh-6</strain>
    </source>
</reference>
<name>A0A3B7R2B6_9BACT</name>
<keyword evidence="4 5" id="KW-0408">Iron</keyword>
<protein>
    <submittedName>
        <fullName evidence="7">Group 1 truncated hemoglobin</fullName>
    </submittedName>
</protein>
<dbReference type="GO" id="GO:0019825">
    <property type="term" value="F:oxygen binding"/>
    <property type="evidence" value="ECO:0007669"/>
    <property type="project" value="InterPro"/>
</dbReference>
<evidence type="ECO:0000256" key="4">
    <source>
        <dbReference type="ARBA" id="ARBA00023004"/>
    </source>
</evidence>
<evidence type="ECO:0000256" key="2">
    <source>
        <dbReference type="ARBA" id="ARBA00022617"/>
    </source>
</evidence>
<sequence length="168" mass="18003">MLKKYYSSCRLVAMLLLGATLSTSLTACGEQEKAPEPTLYERMGKVDGISKLVDNFMANVVAECASPNSVLLRSHTAFLADVSAGNDARRLAFRNNLIDQLGQISGGPLVYRGKNMVAAHIGMKITNAEFDAVAAELTKAMNTQQIKPADQEQLLGLLGAMRGDVVGK</sequence>
<dbReference type="AlphaFoldDB" id="A0A3B7R2B6"/>
<keyword evidence="2 5" id="KW-0349">Heme</keyword>
<dbReference type="CDD" id="cd00454">
    <property type="entry name" value="TrHb1_N"/>
    <property type="match status" value="1"/>
</dbReference>
<dbReference type="KEGG" id="hyh:D3Y59_13120"/>
<dbReference type="InterPro" id="IPR009050">
    <property type="entry name" value="Globin-like_sf"/>
</dbReference>
<evidence type="ECO:0000256" key="5">
    <source>
        <dbReference type="PIRSR" id="PIRSR601486-1"/>
    </source>
</evidence>
<evidence type="ECO:0000313" key="8">
    <source>
        <dbReference type="Proteomes" id="UP000262802"/>
    </source>
</evidence>
<dbReference type="Proteomes" id="UP000262802">
    <property type="component" value="Chromosome"/>
</dbReference>
<accession>A0A3B7R2B6</accession>
<feature type="signal peptide" evidence="6">
    <location>
        <begin position="1"/>
        <end position="27"/>
    </location>
</feature>
<organism evidence="7 8">
    <name type="scientific">Hymenobacter oligotrophus</name>
    <dbReference type="NCBI Taxonomy" id="2319843"/>
    <lineage>
        <taxon>Bacteria</taxon>
        <taxon>Pseudomonadati</taxon>
        <taxon>Bacteroidota</taxon>
        <taxon>Cytophagia</taxon>
        <taxon>Cytophagales</taxon>
        <taxon>Hymenobacteraceae</taxon>
        <taxon>Hymenobacter</taxon>
    </lineage>
</organism>
<dbReference type="InterPro" id="IPR012292">
    <property type="entry name" value="Globin/Proto"/>
</dbReference>
<feature type="chain" id="PRO_5017779233" evidence="6">
    <location>
        <begin position="28"/>
        <end position="168"/>
    </location>
</feature>
<dbReference type="PROSITE" id="PS51257">
    <property type="entry name" value="PROKAR_LIPOPROTEIN"/>
    <property type="match status" value="1"/>
</dbReference>
<dbReference type="GO" id="GO:0020037">
    <property type="term" value="F:heme binding"/>
    <property type="evidence" value="ECO:0007669"/>
    <property type="project" value="InterPro"/>
</dbReference>
<dbReference type="SUPFAM" id="SSF46458">
    <property type="entry name" value="Globin-like"/>
    <property type="match status" value="1"/>
</dbReference>
<evidence type="ECO:0000256" key="3">
    <source>
        <dbReference type="ARBA" id="ARBA00022723"/>
    </source>
</evidence>
<gene>
    <name evidence="7" type="ORF">D3Y59_13120</name>
</gene>
<dbReference type="OrthoDB" id="9795814at2"/>
<proteinExistence type="predicted"/>
<feature type="binding site" description="distal binding residue" evidence="5">
    <location>
        <position position="120"/>
    </location>
    <ligand>
        <name>heme</name>
        <dbReference type="ChEBI" id="CHEBI:30413"/>
    </ligand>
    <ligandPart>
        <name>Fe</name>
        <dbReference type="ChEBI" id="CHEBI:18248"/>
    </ligandPart>
</feature>
<evidence type="ECO:0000313" key="7">
    <source>
        <dbReference type="EMBL" id="AYA37902.1"/>
    </source>
</evidence>
<evidence type="ECO:0000256" key="6">
    <source>
        <dbReference type="SAM" id="SignalP"/>
    </source>
</evidence>
<keyword evidence="3 5" id="KW-0479">Metal-binding</keyword>
<keyword evidence="8" id="KW-1185">Reference proteome</keyword>
<keyword evidence="6" id="KW-0732">Signal</keyword>
<dbReference type="Gene3D" id="1.10.490.10">
    <property type="entry name" value="Globins"/>
    <property type="match status" value="1"/>
</dbReference>
<dbReference type="Pfam" id="PF01152">
    <property type="entry name" value="Bac_globin"/>
    <property type="match status" value="1"/>
</dbReference>
<dbReference type="EMBL" id="CP032317">
    <property type="protein sequence ID" value="AYA37902.1"/>
    <property type="molecule type" value="Genomic_DNA"/>
</dbReference>
<keyword evidence="1" id="KW-0813">Transport</keyword>
<dbReference type="InterPro" id="IPR001486">
    <property type="entry name" value="Hemoglobin_trunc"/>
</dbReference>
<evidence type="ECO:0000256" key="1">
    <source>
        <dbReference type="ARBA" id="ARBA00022448"/>
    </source>
</evidence>